<dbReference type="Proteomes" id="UP000199437">
    <property type="component" value="Unassembled WGS sequence"/>
</dbReference>
<protein>
    <recommendedName>
        <fullName evidence="2">histidine kinase</fullName>
        <ecNumber evidence="2">2.7.13.3</ecNumber>
    </recommendedName>
</protein>
<sequence>MSLFLINRVLSGFMSLGNSKNQLANYLAYSTIGFTIAPIILLLLGVNFGSQTHLANFNNLSTADSANLLEALAGAFVHLLLEWSSVTIAAVTAVLAFAQYRITKNAATAIIGVALLCTGGIDAFHALAATKLTHSVNDNSNFIPFTWAFSRMFNALILLAGVSVFIFGIHKKLDRAAQDRFVIFTSLIFLIISYTVVRFCAVSNNLPNTQFPDQWITRPYDVIPLILFIVLGLWAFPRFRRTENNIFSYALLWSMVPALATQLHMAFGSTELYDPHFNIGHYLKTISYIVPFVGITIDYFITYKEQKTKLTELKKAHHQLEIQNKELSQIAYITSHDLQEPLRSLMSMCDIFEQEYKGKLEPEAEQLLDYIMQASQRMSLLVRDIMDYNRLGKDQVLSTIDCHQLLNTIQQDLSTQIKEHRAVIKTTDIPLQVKGYKTELRLLFQNLIGNAIKFKRPDTPPHIVIECTQTAKHWQFSVKDNGIGLASKHYQKIFLMFQRLHKKDAYEGTGIGLAHCKKIVNMHGGEIWVDSEIGAGATFYFTIPK</sequence>
<feature type="coiled-coil region" evidence="6">
    <location>
        <begin position="303"/>
        <end position="330"/>
    </location>
</feature>
<evidence type="ECO:0000256" key="6">
    <source>
        <dbReference type="SAM" id="Coils"/>
    </source>
</evidence>
<dbReference type="STRING" id="1267423.SAMN05216290_3641"/>
<dbReference type="GO" id="GO:0000155">
    <property type="term" value="F:phosphorelay sensor kinase activity"/>
    <property type="evidence" value="ECO:0007669"/>
    <property type="project" value="InterPro"/>
</dbReference>
<gene>
    <name evidence="9" type="ORF">SAMN05216290_3641</name>
</gene>
<dbReference type="OrthoDB" id="890870at2"/>
<feature type="transmembrane region" description="Helical" evidence="7">
    <location>
        <begin position="68"/>
        <end position="97"/>
    </location>
</feature>
<dbReference type="Gene3D" id="3.30.565.10">
    <property type="entry name" value="Histidine kinase-like ATPase, C-terminal domain"/>
    <property type="match status" value="1"/>
</dbReference>
<evidence type="ECO:0000256" key="1">
    <source>
        <dbReference type="ARBA" id="ARBA00000085"/>
    </source>
</evidence>
<proteinExistence type="predicted"/>
<name>A0A1I0RIR0_9BACT</name>
<dbReference type="InterPro" id="IPR004358">
    <property type="entry name" value="Sig_transdc_His_kin-like_C"/>
</dbReference>
<keyword evidence="7" id="KW-1133">Transmembrane helix</keyword>
<dbReference type="FunFam" id="3.30.565.10:FF:000006">
    <property type="entry name" value="Sensor histidine kinase WalK"/>
    <property type="match status" value="1"/>
</dbReference>
<feature type="transmembrane region" description="Helical" evidence="7">
    <location>
        <begin position="181"/>
        <end position="202"/>
    </location>
</feature>
<feature type="transmembrane region" description="Helical" evidence="7">
    <location>
        <begin position="109"/>
        <end position="128"/>
    </location>
</feature>
<dbReference type="SUPFAM" id="SSF55874">
    <property type="entry name" value="ATPase domain of HSP90 chaperone/DNA topoisomerase II/histidine kinase"/>
    <property type="match status" value="1"/>
</dbReference>
<evidence type="ECO:0000256" key="2">
    <source>
        <dbReference type="ARBA" id="ARBA00012438"/>
    </source>
</evidence>
<dbReference type="SMART" id="SM00388">
    <property type="entry name" value="HisKA"/>
    <property type="match status" value="1"/>
</dbReference>
<dbReference type="InterPro" id="IPR052162">
    <property type="entry name" value="Sensor_kinase/Photoreceptor"/>
</dbReference>
<dbReference type="PANTHER" id="PTHR43304">
    <property type="entry name" value="PHYTOCHROME-LIKE PROTEIN CPH1"/>
    <property type="match status" value="1"/>
</dbReference>
<dbReference type="InterPro" id="IPR033425">
    <property type="entry name" value="MASE3"/>
</dbReference>
<keyword evidence="7" id="KW-0812">Transmembrane</keyword>
<dbReference type="InterPro" id="IPR036890">
    <property type="entry name" value="HATPase_C_sf"/>
</dbReference>
<dbReference type="PANTHER" id="PTHR43304:SF1">
    <property type="entry name" value="PAC DOMAIN-CONTAINING PROTEIN"/>
    <property type="match status" value="1"/>
</dbReference>
<evidence type="ECO:0000256" key="3">
    <source>
        <dbReference type="ARBA" id="ARBA00022553"/>
    </source>
</evidence>
<dbReference type="SMART" id="SM00387">
    <property type="entry name" value="HATPase_c"/>
    <property type="match status" value="1"/>
</dbReference>
<feature type="transmembrane region" description="Helical" evidence="7">
    <location>
        <begin position="148"/>
        <end position="169"/>
    </location>
</feature>
<dbReference type="InterPro" id="IPR036097">
    <property type="entry name" value="HisK_dim/P_sf"/>
</dbReference>
<dbReference type="EMBL" id="FOIR01000004">
    <property type="protein sequence ID" value="SEW40832.1"/>
    <property type="molecule type" value="Genomic_DNA"/>
</dbReference>
<keyword evidence="10" id="KW-1185">Reference proteome</keyword>
<feature type="transmembrane region" description="Helical" evidence="7">
    <location>
        <begin position="222"/>
        <end position="239"/>
    </location>
</feature>
<keyword evidence="6" id="KW-0175">Coiled coil</keyword>
<feature type="transmembrane region" description="Helical" evidence="7">
    <location>
        <begin position="279"/>
        <end position="301"/>
    </location>
</feature>
<dbReference type="PRINTS" id="PR00344">
    <property type="entry name" value="BCTRLSENSOR"/>
</dbReference>
<evidence type="ECO:0000256" key="7">
    <source>
        <dbReference type="SAM" id="Phobius"/>
    </source>
</evidence>
<evidence type="ECO:0000313" key="10">
    <source>
        <dbReference type="Proteomes" id="UP000199437"/>
    </source>
</evidence>
<keyword evidence="4" id="KW-0808">Transferase</keyword>
<keyword evidence="7" id="KW-0472">Membrane</keyword>
<evidence type="ECO:0000259" key="8">
    <source>
        <dbReference type="PROSITE" id="PS50109"/>
    </source>
</evidence>
<dbReference type="InterPro" id="IPR005467">
    <property type="entry name" value="His_kinase_dom"/>
</dbReference>
<evidence type="ECO:0000256" key="4">
    <source>
        <dbReference type="ARBA" id="ARBA00022679"/>
    </source>
</evidence>
<dbReference type="AlphaFoldDB" id="A0A1I0RIR0"/>
<dbReference type="PROSITE" id="PS50109">
    <property type="entry name" value="HIS_KIN"/>
    <property type="match status" value="1"/>
</dbReference>
<evidence type="ECO:0000256" key="5">
    <source>
        <dbReference type="ARBA" id="ARBA00022777"/>
    </source>
</evidence>
<keyword evidence="3" id="KW-0597">Phosphoprotein</keyword>
<dbReference type="Pfam" id="PF00512">
    <property type="entry name" value="HisKA"/>
    <property type="match status" value="1"/>
</dbReference>
<dbReference type="EC" id="2.7.13.3" evidence="2"/>
<dbReference type="Gene3D" id="1.10.287.130">
    <property type="match status" value="1"/>
</dbReference>
<organism evidence="9 10">
    <name type="scientific">Roseivirga pacifica</name>
    <dbReference type="NCBI Taxonomy" id="1267423"/>
    <lineage>
        <taxon>Bacteria</taxon>
        <taxon>Pseudomonadati</taxon>
        <taxon>Bacteroidota</taxon>
        <taxon>Cytophagia</taxon>
        <taxon>Cytophagales</taxon>
        <taxon>Roseivirgaceae</taxon>
        <taxon>Roseivirga</taxon>
    </lineage>
</organism>
<dbReference type="Pfam" id="PF02518">
    <property type="entry name" value="HATPase_c"/>
    <property type="match status" value="1"/>
</dbReference>
<evidence type="ECO:0000313" key="9">
    <source>
        <dbReference type="EMBL" id="SEW40832.1"/>
    </source>
</evidence>
<feature type="transmembrane region" description="Helical" evidence="7">
    <location>
        <begin position="26"/>
        <end position="48"/>
    </location>
</feature>
<feature type="transmembrane region" description="Helical" evidence="7">
    <location>
        <begin position="246"/>
        <end position="267"/>
    </location>
</feature>
<comment type="catalytic activity">
    <reaction evidence="1">
        <text>ATP + protein L-histidine = ADP + protein N-phospho-L-histidine.</text>
        <dbReference type="EC" id="2.7.13.3"/>
    </reaction>
</comment>
<dbReference type="SUPFAM" id="SSF47384">
    <property type="entry name" value="Homodimeric domain of signal transducing histidine kinase"/>
    <property type="match status" value="1"/>
</dbReference>
<reference evidence="10" key="1">
    <citation type="submission" date="2016-10" db="EMBL/GenBank/DDBJ databases">
        <authorList>
            <person name="Varghese N."/>
            <person name="Submissions S."/>
        </authorList>
    </citation>
    <scope>NUCLEOTIDE SEQUENCE [LARGE SCALE GENOMIC DNA]</scope>
    <source>
        <strain evidence="10">CGMCC 1.12402</strain>
    </source>
</reference>
<dbReference type="CDD" id="cd00082">
    <property type="entry name" value="HisKA"/>
    <property type="match status" value="1"/>
</dbReference>
<dbReference type="Pfam" id="PF17159">
    <property type="entry name" value="MASE3"/>
    <property type="match status" value="1"/>
</dbReference>
<dbReference type="InterPro" id="IPR003661">
    <property type="entry name" value="HisK_dim/P_dom"/>
</dbReference>
<accession>A0A1I0RIR0</accession>
<keyword evidence="5 9" id="KW-0418">Kinase</keyword>
<feature type="domain" description="Histidine kinase" evidence="8">
    <location>
        <begin position="333"/>
        <end position="545"/>
    </location>
</feature>
<dbReference type="InterPro" id="IPR003594">
    <property type="entry name" value="HATPase_dom"/>
</dbReference>